<feature type="domain" description="Reverse transcriptase" evidence="2">
    <location>
        <begin position="304"/>
        <end position="411"/>
    </location>
</feature>
<comment type="caution">
    <text evidence="3">The sequence shown here is derived from an EMBL/GenBank/DDBJ whole genome shotgun (WGS) entry which is preliminary data.</text>
</comment>
<reference evidence="3 4" key="1">
    <citation type="journal article" date="2019" name="Commun. Biol.">
        <title>The bagworm genome reveals a unique fibroin gene that provides high tensile strength.</title>
        <authorList>
            <person name="Kono N."/>
            <person name="Nakamura H."/>
            <person name="Ohtoshi R."/>
            <person name="Tomita M."/>
            <person name="Numata K."/>
            <person name="Arakawa K."/>
        </authorList>
    </citation>
    <scope>NUCLEOTIDE SEQUENCE [LARGE SCALE GENOMIC DNA]</scope>
</reference>
<organism evidence="3 4">
    <name type="scientific">Eumeta variegata</name>
    <name type="common">Bagworm moth</name>
    <name type="synonym">Eumeta japonica</name>
    <dbReference type="NCBI Taxonomy" id="151549"/>
    <lineage>
        <taxon>Eukaryota</taxon>
        <taxon>Metazoa</taxon>
        <taxon>Ecdysozoa</taxon>
        <taxon>Arthropoda</taxon>
        <taxon>Hexapoda</taxon>
        <taxon>Insecta</taxon>
        <taxon>Pterygota</taxon>
        <taxon>Neoptera</taxon>
        <taxon>Endopterygota</taxon>
        <taxon>Lepidoptera</taxon>
        <taxon>Glossata</taxon>
        <taxon>Ditrysia</taxon>
        <taxon>Tineoidea</taxon>
        <taxon>Psychidae</taxon>
        <taxon>Oiketicinae</taxon>
        <taxon>Eumeta</taxon>
    </lineage>
</organism>
<dbReference type="Proteomes" id="UP000299102">
    <property type="component" value="Unassembled WGS sequence"/>
</dbReference>
<sequence length="498" mass="57742">MLKIRFRAAVTALSLRAPPLNKIYEGKILEEQVSQRSCHDTELQGRQERTTGPTRKEDEEKCQHFFAQMHKVRRSQRMKMTYEFLRTFKKQTGRKQPKRFIPISTWIYELHKVKGPEFRISQTDKKAIKSPSTDTINNIIKQMKKGTVPGPDQMVIELYQHAPEVFVKQVTKIIGKACENNSFPQEWVETIQIPIPKKARPQSVNDYRKISICNAGYRIYATYLLKLLDEEIETMGNYQAAFMRYRSTDDHIFVVRRILDENGRQPTESCLVSKNIRQSYGLDKNPKYHQRKRGQTRMSTLTSAFTIVLDDVLRTLEELVSEVRLDQDAEINLPVILSFADDIIIIGDSTTVLTNIMKNLKELLISVGLKLNETKTKMLVRDPINKSIAKQTQEINGVLITPVDTIKYLGTYLTSELSRRDTIKARCKQAIRNAKGLIPFIKKTKMHWKIAKLIYKMVISPSMTYGLNVVALTKSNRTRLRQYERDSERYVTSRKKST</sequence>
<dbReference type="EMBL" id="BGZK01000003">
    <property type="protein sequence ID" value="GBO99633.1"/>
    <property type="molecule type" value="Genomic_DNA"/>
</dbReference>
<evidence type="ECO:0000313" key="3">
    <source>
        <dbReference type="EMBL" id="GBO99633.1"/>
    </source>
</evidence>
<dbReference type="OrthoDB" id="7987018at2759"/>
<name>A0A4C1SC63_EUMVA</name>
<dbReference type="SUPFAM" id="SSF56672">
    <property type="entry name" value="DNA/RNA polymerases"/>
    <property type="match status" value="1"/>
</dbReference>
<proteinExistence type="predicted"/>
<dbReference type="PANTHER" id="PTHR19446">
    <property type="entry name" value="REVERSE TRANSCRIPTASES"/>
    <property type="match status" value="1"/>
</dbReference>
<dbReference type="Pfam" id="PF00078">
    <property type="entry name" value="RVT_1"/>
    <property type="match status" value="1"/>
</dbReference>
<gene>
    <name evidence="3" type="ORF">EVAR_759_1</name>
</gene>
<dbReference type="PRINTS" id="PR01345">
    <property type="entry name" value="CERVTRCPTASE"/>
</dbReference>
<feature type="region of interest" description="Disordered" evidence="1">
    <location>
        <begin position="35"/>
        <end position="58"/>
    </location>
</feature>
<dbReference type="InterPro" id="IPR043502">
    <property type="entry name" value="DNA/RNA_pol_sf"/>
</dbReference>
<evidence type="ECO:0000259" key="2">
    <source>
        <dbReference type="Pfam" id="PF00078"/>
    </source>
</evidence>
<protein>
    <recommendedName>
        <fullName evidence="2">Reverse transcriptase domain-containing protein</fullName>
    </recommendedName>
</protein>
<dbReference type="GO" id="GO:0071897">
    <property type="term" value="P:DNA biosynthetic process"/>
    <property type="evidence" value="ECO:0007669"/>
    <property type="project" value="UniProtKB-ARBA"/>
</dbReference>
<feature type="compositionally biased region" description="Basic and acidic residues" evidence="1">
    <location>
        <begin position="37"/>
        <end position="58"/>
    </location>
</feature>
<dbReference type="AlphaFoldDB" id="A0A4C1SC63"/>
<dbReference type="InterPro" id="IPR000477">
    <property type="entry name" value="RT_dom"/>
</dbReference>
<evidence type="ECO:0000256" key="1">
    <source>
        <dbReference type="SAM" id="MobiDB-lite"/>
    </source>
</evidence>
<keyword evidence="4" id="KW-1185">Reference proteome</keyword>
<accession>A0A4C1SC63</accession>
<evidence type="ECO:0000313" key="4">
    <source>
        <dbReference type="Proteomes" id="UP000299102"/>
    </source>
</evidence>
<dbReference type="STRING" id="151549.A0A4C1SC63"/>